<dbReference type="InterPro" id="IPR023415">
    <property type="entry name" value="LDLR_class-A_CS"/>
</dbReference>
<dbReference type="InterPro" id="IPR036055">
    <property type="entry name" value="LDL_receptor-like_sf"/>
</dbReference>
<evidence type="ECO:0000256" key="1">
    <source>
        <dbReference type="ARBA" id="ARBA00004606"/>
    </source>
</evidence>
<evidence type="ECO:0000256" key="2">
    <source>
        <dbReference type="ARBA" id="ARBA00022670"/>
    </source>
</evidence>
<dbReference type="PROSITE" id="PS01180">
    <property type="entry name" value="CUB"/>
    <property type="match status" value="2"/>
</dbReference>
<dbReference type="Pfam" id="PF01390">
    <property type="entry name" value="SEA"/>
    <property type="match status" value="1"/>
</dbReference>
<dbReference type="InterPro" id="IPR002172">
    <property type="entry name" value="LDrepeatLR_classA_rpt"/>
</dbReference>
<protein>
    <submittedName>
        <fullName evidence="21">ST14 transmembrane serine protease matriptase a</fullName>
    </submittedName>
</protein>
<dbReference type="PROSITE" id="PS01209">
    <property type="entry name" value="LDLRA_1"/>
    <property type="match status" value="1"/>
</dbReference>
<keyword evidence="4 17" id="KW-0732">Signal</keyword>
<accession>A0A3Q3M203</accession>
<keyword evidence="7 15" id="KW-0720">Serine protease</keyword>
<dbReference type="CDD" id="cd00112">
    <property type="entry name" value="LDLa"/>
    <property type="match status" value="4"/>
</dbReference>
<comment type="caution">
    <text evidence="14">Lacks conserved residue(s) required for the propagation of feature annotation.</text>
</comment>
<dbReference type="SUPFAM" id="SSF49854">
    <property type="entry name" value="Spermadhesin, CUB domain"/>
    <property type="match status" value="2"/>
</dbReference>
<feature type="active site" description="Charge relay system" evidence="13">
    <location>
        <position position="664"/>
    </location>
</feature>
<dbReference type="InterPro" id="IPR043504">
    <property type="entry name" value="Peptidase_S1_PA_chymotrypsin"/>
</dbReference>
<dbReference type="PRINTS" id="PR00261">
    <property type="entry name" value="LDLRECEPTOR"/>
</dbReference>
<evidence type="ECO:0000256" key="5">
    <source>
        <dbReference type="ARBA" id="ARBA00022737"/>
    </source>
</evidence>
<dbReference type="FunFam" id="2.60.120.290:FF:000003">
    <property type="entry name" value="Neuropilin"/>
    <property type="match status" value="1"/>
</dbReference>
<keyword evidence="2 15" id="KW-0645">Protease</keyword>
<dbReference type="Pfam" id="PF00089">
    <property type="entry name" value="Trypsin"/>
    <property type="match status" value="1"/>
</dbReference>
<evidence type="ECO:0000259" key="18">
    <source>
        <dbReference type="PROSITE" id="PS01180"/>
    </source>
</evidence>
<feature type="disulfide bond" evidence="14">
    <location>
        <begin position="517"/>
        <end position="532"/>
    </location>
</feature>
<evidence type="ECO:0000256" key="11">
    <source>
        <dbReference type="ARBA" id="ARBA00023157"/>
    </source>
</evidence>
<feature type="signal peptide" evidence="17">
    <location>
        <begin position="1"/>
        <end position="22"/>
    </location>
</feature>
<feature type="disulfide bond" evidence="14">
    <location>
        <begin position="597"/>
        <end position="612"/>
    </location>
</feature>
<feature type="active site" description="Charge relay system" evidence="13">
    <location>
        <position position="718"/>
    </location>
</feature>
<feature type="disulfide bond" evidence="14">
    <location>
        <begin position="498"/>
        <end position="510"/>
    </location>
</feature>
<dbReference type="STRING" id="205130.ENSMAMP00000020958"/>
<dbReference type="PANTHER" id="PTHR24252:SF17">
    <property type="entry name" value="SUPPRESSOR OF TUMORIGENICITY 14 PROTEIN HOMOLOG-RELATED"/>
    <property type="match status" value="1"/>
</dbReference>
<dbReference type="FunCoup" id="A0A3Q3M203">
    <property type="interactions" value="890"/>
</dbReference>
<comment type="subcellular location">
    <subcellularLocation>
        <location evidence="1">Membrane</location>
        <topology evidence="1">Single-pass type II membrane protein</topology>
    </subcellularLocation>
</comment>
<feature type="disulfide bond" evidence="14">
    <location>
        <begin position="577"/>
        <end position="589"/>
    </location>
</feature>
<feature type="domain" description="CUB" evidence="18">
    <location>
        <begin position="227"/>
        <end position="343"/>
    </location>
</feature>
<evidence type="ECO:0000259" key="20">
    <source>
        <dbReference type="PROSITE" id="PS50240"/>
    </source>
</evidence>
<dbReference type="InterPro" id="IPR000859">
    <property type="entry name" value="CUB_dom"/>
</dbReference>
<feature type="transmembrane region" description="Helical" evidence="16">
    <location>
        <begin position="62"/>
        <end position="86"/>
    </location>
</feature>
<feature type="domain" description="SEA" evidence="19">
    <location>
        <begin position="94"/>
        <end position="218"/>
    </location>
</feature>
<evidence type="ECO:0000256" key="4">
    <source>
        <dbReference type="ARBA" id="ARBA00022729"/>
    </source>
</evidence>
<dbReference type="SUPFAM" id="SSF82671">
    <property type="entry name" value="SEA domain"/>
    <property type="match status" value="1"/>
</dbReference>
<dbReference type="InterPro" id="IPR001254">
    <property type="entry name" value="Trypsin_dom"/>
</dbReference>
<dbReference type="InterPro" id="IPR000082">
    <property type="entry name" value="SEA_dom"/>
</dbReference>
<dbReference type="FunFam" id="2.60.120.290:FF:000070">
    <property type="entry name" value="Suppression of tumorigenicity 14b"/>
    <property type="match status" value="1"/>
</dbReference>
<feature type="active site" description="Charge relay system" evidence="13">
    <location>
        <position position="812"/>
    </location>
</feature>
<feature type="domain" description="Peptidase S1" evidence="20">
    <location>
        <begin position="623"/>
        <end position="860"/>
    </location>
</feature>
<evidence type="ECO:0000313" key="21">
    <source>
        <dbReference type="Ensembl" id="ENSMAMP00000020958.1"/>
    </source>
</evidence>
<dbReference type="SUPFAM" id="SSF50494">
    <property type="entry name" value="Trypsin-like serine proteases"/>
    <property type="match status" value="1"/>
</dbReference>
<feature type="disulfide bond" evidence="14">
    <location>
        <begin position="481"/>
        <end position="496"/>
    </location>
</feature>
<keyword evidence="11 14" id="KW-1015">Disulfide bond</keyword>
<dbReference type="GO" id="GO:0016020">
    <property type="term" value="C:membrane"/>
    <property type="evidence" value="ECO:0007669"/>
    <property type="project" value="UniProtKB-SubCell"/>
</dbReference>
<dbReference type="SMART" id="SM00020">
    <property type="entry name" value="Tryp_SPc"/>
    <property type="match status" value="1"/>
</dbReference>
<organism evidence="21 22">
    <name type="scientific">Mastacembelus armatus</name>
    <name type="common">zig-zag eel</name>
    <dbReference type="NCBI Taxonomy" id="205130"/>
    <lineage>
        <taxon>Eukaryota</taxon>
        <taxon>Metazoa</taxon>
        <taxon>Chordata</taxon>
        <taxon>Craniata</taxon>
        <taxon>Vertebrata</taxon>
        <taxon>Euteleostomi</taxon>
        <taxon>Actinopterygii</taxon>
        <taxon>Neopterygii</taxon>
        <taxon>Teleostei</taxon>
        <taxon>Neoteleostei</taxon>
        <taxon>Acanthomorphata</taxon>
        <taxon>Anabantaria</taxon>
        <taxon>Synbranchiformes</taxon>
        <taxon>Mastacembelidae</taxon>
        <taxon>Mastacembelus</taxon>
    </lineage>
</organism>
<evidence type="ECO:0000313" key="22">
    <source>
        <dbReference type="Proteomes" id="UP000261640"/>
    </source>
</evidence>
<name>A0A3Q3M203_9TELE</name>
<evidence type="ECO:0000256" key="15">
    <source>
        <dbReference type="RuleBase" id="RU363034"/>
    </source>
</evidence>
<dbReference type="Gene3D" id="4.10.400.10">
    <property type="entry name" value="Low-density Lipoprotein Receptor"/>
    <property type="match status" value="4"/>
</dbReference>
<dbReference type="CDD" id="cd00190">
    <property type="entry name" value="Tryp_SPc"/>
    <property type="match status" value="1"/>
</dbReference>
<dbReference type="PIRSF" id="PIRSF036370">
    <property type="entry name" value="ST14"/>
    <property type="match status" value="1"/>
</dbReference>
<dbReference type="FunFam" id="4.10.400.10:FF:000065">
    <property type="entry name" value="Transmembrane protease serine 7"/>
    <property type="match status" value="1"/>
</dbReference>
<feature type="chain" id="PRO_5018768927" evidence="17">
    <location>
        <begin position="23"/>
        <end position="861"/>
    </location>
</feature>
<evidence type="ECO:0000256" key="7">
    <source>
        <dbReference type="ARBA" id="ARBA00022825"/>
    </source>
</evidence>
<dbReference type="GO" id="GO:0016485">
    <property type="term" value="P:protein processing"/>
    <property type="evidence" value="ECO:0007669"/>
    <property type="project" value="Ensembl"/>
</dbReference>
<reference evidence="21" key="1">
    <citation type="submission" date="2025-08" db="UniProtKB">
        <authorList>
            <consortium name="Ensembl"/>
        </authorList>
    </citation>
    <scope>IDENTIFICATION</scope>
</reference>
<keyword evidence="5" id="KW-0677">Repeat</keyword>
<dbReference type="SUPFAM" id="SSF57424">
    <property type="entry name" value="LDL receptor-like module"/>
    <property type="match status" value="4"/>
</dbReference>
<dbReference type="PROSITE" id="PS50068">
    <property type="entry name" value="LDLRA_2"/>
    <property type="match status" value="4"/>
</dbReference>
<feature type="disulfide bond" evidence="14">
    <location>
        <begin position="542"/>
        <end position="560"/>
    </location>
</feature>
<dbReference type="GeneTree" id="ENSGT00940000164481"/>
<dbReference type="Gene3D" id="2.40.10.10">
    <property type="entry name" value="Trypsin-like serine proteases"/>
    <property type="match status" value="2"/>
</dbReference>
<dbReference type="GO" id="GO:0002009">
    <property type="term" value="P:morphogenesis of an epithelium"/>
    <property type="evidence" value="ECO:0007669"/>
    <property type="project" value="Ensembl"/>
</dbReference>
<evidence type="ECO:0000256" key="3">
    <source>
        <dbReference type="ARBA" id="ARBA00022692"/>
    </source>
</evidence>
<keyword evidence="10 16" id="KW-0472">Membrane</keyword>
<evidence type="ECO:0000256" key="13">
    <source>
        <dbReference type="PIRSR" id="PIRSR036370-1"/>
    </source>
</evidence>
<dbReference type="GO" id="GO:0008283">
    <property type="term" value="P:cell population proliferation"/>
    <property type="evidence" value="ECO:0007669"/>
    <property type="project" value="Ensembl"/>
</dbReference>
<dbReference type="Pfam" id="PF00057">
    <property type="entry name" value="Ldl_recept_a"/>
    <property type="match status" value="4"/>
</dbReference>
<dbReference type="GO" id="GO:0008544">
    <property type="term" value="P:epidermis development"/>
    <property type="evidence" value="ECO:0007669"/>
    <property type="project" value="Ensembl"/>
</dbReference>
<dbReference type="SMART" id="SM00192">
    <property type="entry name" value="LDLa"/>
    <property type="match status" value="4"/>
</dbReference>
<feature type="disulfide bond" evidence="14">
    <location>
        <begin position="554"/>
        <end position="569"/>
    </location>
</feature>
<dbReference type="Pfam" id="PF00431">
    <property type="entry name" value="CUB"/>
    <property type="match status" value="2"/>
</dbReference>
<feature type="domain" description="CUB" evidence="18">
    <location>
        <begin position="349"/>
        <end position="457"/>
    </location>
</feature>
<dbReference type="Proteomes" id="UP000261640">
    <property type="component" value="Unplaced"/>
</dbReference>
<proteinExistence type="predicted"/>
<dbReference type="PROSITE" id="PS50024">
    <property type="entry name" value="SEA"/>
    <property type="match status" value="1"/>
</dbReference>
<evidence type="ECO:0000256" key="10">
    <source>
        <dbReference type="ARBA" id="ARBA00023136"/>
    </source>
</evidence>
<dbReference type="CDD" id="cd00041">
    <property type="entry name" value="CUB"/>
    <property type="match status" value="2"/>
</dbReference>
<dbReference type="GO" id="GO:0098743">
    <property type="term" value="P:cell aggregation"/>
    <property type="evidence" value="ECO:0007669"/>
    <property type="project" value="Ensembl"/>
</dbReference>
<dbReference type="FunFam" id="2.40.10.10:FF:000003">
    <property type="entry name" value="Transmembrane serine protease 3"/>
    <property type="match status" value="1"/>
</dbReference>
<dbReference type="AlphaFoldDB" id="A0A3Q3M203"/>
<dbReference type="PROSITE" id="PS00135">
    <property type="entry name" value="TRYPSIN_SER"/>
    <property type="match status" value="1"/>
</dbReference>
<keyword evidence="8" id="KW-0735">Signal-anchor</keyword>
<evidence type="ECO:0000256" key="14">
    <source>
        <dbReference type="PROSITE-ProRule" id="PRU00124"/>
    </source>
</evidence>
<dbReference type="InterPro" id="IPR036364">
    <property type="entry name" value="SEA_dom_sf"/>
</dbReference>
<sequence>MFCQYCCTVLVFGNFMLQLTTSWNDPRIHKCLLADKDWETGVQFLQASDNRKLEKKKGPGKIGILIGVLILAAVIALITGLLVWHFHFRKNAWVKRMYAGTMQITNQQFIKAYENSDSSEFKALAKQVKSQLKVIYSRSPELSKYYVDSTVQDFSEGSVIAYYLSEFRVPPGKEAAIDNAMASVGTLVDKGQRFMQMPSSSLILKDVVSSVLDSRMLSRSFSNYYRFSEHTKTNYNGQIQSPGFPNSPYPPNTFMQWQLRADPNNNIKLEFDTMDLEGNCKNDFVKVYDSLVALESRVMKEMCGQYSPIDPPTFVSSGNVMLVTMATDDENNYPGFRAKVTQVQHATTCGGQLKGERGTFTSPNFPNYYPPQTSCHWSIEVPTGKAVKVTFTKFLMSEPGQTKDCRKDYVEINNKKVCGEQPDQTVVETSNTNKMSVTFFSDASYVNRGFSAEFEAIDLKDPCPNQFQCRNMHCINSALKCDGWNDCGDMSDEINCNCKADDISCKNGLCKPMFWRCDGINDCGDGTDELNCGGCKSGELTCQNGKCVSDKTHCDGRDDCGDGSDELNCPKSSGVSCTDLTFRCKNNKCISKVNPECDEISDCDDGSDEENCDCGKTVKSARIVGGQDAEVGDFPWQVSLHAKNFGHVCGASLISPQWLVTAAHCVQDDSKTRYSQPGAWEVYLGLHTQRKIDGHVVKRNLKQIICHPNYNEHTYDNDIALMELDSPVTYSNFIKPICLPSAQHDFPVGNSVWITGWGATREGGFAATVLQKAEVRIINGTVCNSLMGGQITSRMLCAGVLSGGVDACQGDSGGPLSSPAGSRMFLAGVVSWGDGCARRNKPGIYTTVTKFRAWIKEKTGV</sequence>
<keyword evidence="22" id="KW-1185">Reference proteome</keyword>
<dbReference type="Gene3D" id="3.30.70.960">
    <property type="entry name" value="SEA domain"/>
    <property type="match status" value="1"/>
</dbReference>
<keyword evidence="9 16" id="KW-1133">Transmembrane helix</keyword>
<dbReference type="PROSITE" id="PS00134">
    <property type="entry name" value="TRYPSIN_HIS"/>
    <property type="match status" value="1"/>
</dbReference>
<dbReference type="InterPro" id="IPR035914">
    <property type="entry name" value="Sperma_CUB_dom_sf"/>
</dbReference>
<feature type="disulfide bond" evidence="14">
    <location>
        <begin position="535"/>
        <end position="547"/>
    </location>
</feature>
<dbReference type="InterPro" id="IPR017051">
    <property type="entry name" value="Peptidase_S1A_matripase"/>
</dbReference>
<dbReference type="InParanoid" id="A0A3Q3M203"/>
<feature type="disulfide bond" evidence="14">
    <location>
        <begin position="469"/>
        <end position="487"/>
    </location>
</feature>
<keyword evidence="12" id="KW-0325">Glycoprotein</keyword>
<keyword evidence="6 15" id="KW-0378">Hydrolase</keyword>
<dbReference type="Gene3D" id="2.60.120.290">
    <property type="entry name" value="Spermadhesin, CUB domain"/>
    <property type="match status" value="2"/>
</dbReference>
<evidence type="ECO:0000259" key="19">
    <source>
        <dbReference type="PROSITE" id="PS50024"/>
    </source>
</evidence>
<evidence type="ECO:0000256" key="8">
    <source>
        <dbReference type="ARBA" id="ARBA00022968"/>
    </source>
</evidence>
<dbReference type="InterPro" id="IPR009003">
    <property type="entry name" value="Peptidase_S1_PA"/>
</dbReference>
<evidence type="ECO:0000256" key="12">
    <source>
        <dbReference type="ARBA" id="ARBA00023180"/>
    </source>
</evidence>
<evidence type="ECO:0000256" key="17">
    <source>
        <dbReference type="SAM" id="SignalP"/>
    </source>
</evidence>
<dbReference type="PROSITE" id="PS50240">
    <property type="entry name" value="TRYPSIN_DOM"/>
    <property type="match status" value="1"/>
</dbReference>
<dbReference type="SMART" id="SM00042">
    <property type="entry name" value="CUB"/>
    <property type="match status" value="2"/>
</dbReference>
<dbReference type="GO" id="GO:0004252">
    <property type="term" value="F:serine-type endopeptidase activity"/>
    <property type="evidence" value="ECO:0007669"/>
    <property type="project" value="InterPro"/>
</dbReference>
<dbReference type="InterPro" id="IPR033116">
    <property type="entry name" value="TRYPSIN_SER"/>
</dbReference>
<dbReference type="InterPro" id="IPR018114">
    <property type="entry name" value="TRYPSIN_HIS"/>
</dbReference>
<keyword evidence="3 16" id="KW-0812">Transmembrane</keyword>
<dbReference type="Ensembl" id="ENSMAMT00000021499.2">
    <property type="protein sequence ID" value="ENSMAMP00000020958.1"/>
    <property type="gene ID" value="ENSMAMG00000014075.2"/>
</dbReference>
<dbReference type="PANTHER" id="PTHR24252">
    <property type="entry name" value="ACROSIN-RELATED"/>
    <property type="match status" value="1"/>
</dbReference>
<feature type="disulfide bond" evidence="14">
    <location>
        <begin position="505"/>
        <end position="523"/>
    </location>
</feature>
<reference evidence="21" key="2">
    <citation type="submission" date="2025-09" db="UniProtKB">
        <authorList>
            <consortium name="Ensembl"/>
        </authorList>
    </citation>
    <scope>IDENTIFICATION</scope>
</reference>
<evidence type="ECO:0000256" key="6">
    <source>
        <dbReference type="ARBA" id="ARBA00022801"/>
    </source>
</evidence>
<evidence type="ECO:0000256" key="16">
    <source>
        <dbReference type="SAM" id="Phobius"/>
    </source>
</evidence>
<evidence type="ECO:0000256" key="9">
    <source>
        <dbReference type="ARBA" id="ARBA00022989"/>
    </source>
</evidence>